<protein>
    <recommendedName>
        <fullName evidence="4">Alcohol acetyltransferase</fullName>
    </recommendedName>
</protein>
<reference evidence="2" key="1">
    <citation type="submission" date="2020-05" db="EMBL/GenBank/DDBJ databases">
        <title>Phylogenomic resolution of chytrid fungi.</title>
        <authorList>
            <person name="Stajich J.E."/>
            <person name="Amses K."/>
            <person name="Simmons R."/>
            <person name="Seto K."/>
            <person name="Myers J."/>
            <person name="Bonds A."/>
            <person name="Quandt C.A."/>
            <person name="Barry K."/>
            <person name="Liu P."/>
            <person name="Grigoriev I."/>
            <person name="Longcore J.E."/>
            <person name="James T.Y."/>
        </authorList>
    </citation>
    <scope>NUCLEOTIDE SEQUENCE</scope>
    <source>
        <strain evidence="2">JEL0318</strain>
    </source>
</reference>
<organism evidence="2 3">
    <name type="scientific">Rhizophlyctis rosea</name>
    <dbReference type="NCBI Taxonomy" id="64517"/>
    <lineage>
        <taxon>Eukaryota</taxon>
        <taxon>Fungi</taxon>
        <taxon>Fungi incertae sedis</taxon>
        <taxon>Chytridiomycota</taxon>
        <taxon>Chytridiomycota incertae sedis</taxon>
        <taxon>Chytridiomycetes</taxon>
        <taxon>Rhizophlyctidales</taxon>
        <taxon>Rhizophlyctidaceae</taxon>
        <taxon>Rhizophlyctis</taxon>
    </lineage>
</organism>
<keyword evidence="3" id="KW-1185">Reference proteome</keyword>
<dbReference type="EMBL" id="JADGJD010000169">
    <property type="protein sequence ID" value="KAJ3053946.1"/>
    <property type="molecule type" value="Genomic_DNA"/>
</dbReference>
<dbReference type="SUPFAM" id="SSF52777">
    <property type="entry name" value="CoA-dependent acyltransferases"/>
    <property type="match status" value="1"/>
</dbReference>
<dbReference type="InterPro" id="IPR052058">
    <property type="entry name" value="Alcohol_O-acetyltransferase"/>
</dbReference>
<evidence type="ECO:0008006" key="4">
    <source>
        <dbReference type="Google" id="ProtNLM"/>
    </source>
</evidence>
<sequence>MEMEELNDQLYSIRPLNPREASYIYSPSHTVFALSVLLPSPLKELRPSVQPSLDKLAKTYGLLSATIHKVKGGHGSSEFVFLDHSKSPTPTSVTYIDLDPAKLSDPSAEMSEASATGILQDVAAHECDIPFDLSKSLFRVIVQDLGTYSGVVFLFAHTVADGKFGMEVLRSWLEYLSSEMSNADVRDVREVPTLFTDLSPPGYDGVAGWIRYVIALAALIFWTLFNKPISNTILEHAQTTSNKQMERGIDPDAPWSLPRVRSTSATAHLVLNEKQTSSLIRKAKDTGVSLTTLLACLLSESVHRAERRDNSSSSPTPQPHLAALATDTRPSIRPPITSATPGAYNGVLILRFPATPKTLHTQIRSRMHRGEGILSHRFVSTAPGKLDPALISPVAPKSFPPICFTFSNLGNYIFEFGNPKTKPIVTMFSCSVSVGHGAPFNVHAVTVNGKLFLEVAADEIWIGKGRVRAVMRDIESRLEDLISGAEKATEE</sequence>
<name>A0AAD5SI46_9FUNG</name>
<gene>
    <name evidence="2" type="ORF">HK097_003019</name>
</gene>
<accession>A0AAD5SI46</accession>
<dbReference type="Proteomes" id="UP001212841">
    <property type="component" value="Unassembled WGS sequence"/>
</dbReference>
<dbReference type="AlphaFoldDB" id="A0AAD5SI46"/>
<proteinExistence type="predicted"/>
<comment type="caution">
    <text evidence="2">The sequence shown here is derived from an EMBL/GenBank/DDBJ whole genome shotgun (WGS) entry which is preliminary data.</text>
</comment>
<evidence type="ECO:0000313" key="3">
    <source>
        <dbReference type="Proteomes" id="UP001212841"/>
    </source>
</evidence>
<evidence type="ECO:0000256" key="1">
    <source>
        <dbReference type="SAM" id="MobiDB-lite"/>
    </source>
</evidence>
<dbReference type="PANTHER" id="PTHR28037:SF1">
    <property type="entry name" value="ALCOHOL O-ACETYLTRANSFERASE 1-RELATED"/>
    <property type="match status" value="1"/>
</dbReference>
<evidence type="ECO:0000313" key="2">
    <source>
        <dbReference type="EMBL" id="KAJ3053946.1"/>
    </source>
</evidence>
<dbReference type="PANTHER" id="PTHR28037">
    <property type="entry name" value="ALCOHOL O-ACETYLTRANSFERASE 1-RELATED"/>
    <property type="match status" value="1"/>
</dbReference>
<feature type="region of interest" description="Disordered" evidence="1">
    <location>
        <begin position="305"/>
        <end position="332"/>
    </location>
</feature>